<dbReference type="InterPro" id="IPR044574">
    <property type="entry name" value="ARIP4-like"/>
</dbReference>
<feature type="compositionally biased region" description="Pro residues" evidence="9">
    <location>
        <begin position="161"/>
        <end position="179"/>
    </location>
</feature>
<dbReference type="SMART" id="SM00490">
    <property type="entry name" value="HELICc"/>
    <property type="match status" value="1"/>
</dbReference>
<dbReference type="InterPro" id="IPR038718">
    <property type="entry name" value="SNF2-like_sf"/>
</dbReference>
<dbReference type="InterPro" id="IPR000330">
    <property type="entry name" value="SNF2_N"/>
</dbReference>
<dbReference type="Gene3D" id="3.40.50.300">
    <property type="entry name" value="P-loop containing nucleotide triphosphate hydrolases"/>
    <property type="match status" value="2"/>
</dbReference>
<reference evidence="13" key="2">
    <citation type="submission" date="2025-08" db="UniProtKB">
        <authorList>
            <consortium name="RefSeq"/>
        </authorList>
    </citation>
    <scope>IDENTIFICATION</scope>
    <source>
        <strain evidence="13">14028-0561.14</strain>
        <tissue evidence="13">Whole fly</tissue>
    </source>
</reference>
<evidence type="ECO:0000313" key="13">
    <source>
        <dbReference type="RefSeq" id="XP_070140111.1"/>
    </source>
</evidence>
<feature type="domain" description="Helicase ATP-binding" evidence="10">
    <location>
        <begin position="440"/>
        <end position="646"/>
    </location>
</feature>
<gene>
    <name evidence="13" type="primary">LOC108072169</name>
</gene>
<feature type="region of interest" description="Disordered" evidence="9">
    <location>
        <begin position="1443"/>
        <end position="1644"/>
    </location>
</feature>
<keyword evidence="6" id="KW-0067">ATP-binding</keyword>
<dbReference type="Gene3D" id="3.40.50.10810">
    <property type="entry name" value="Tandem AAA-ATPase domain"/>
    <property type="match status" value="1"/>
</dbReference>
<comment type="similarity">
    <text evidence="2">Belongs to the SNF2/RAD54 helicase family.</text>
</comment>
<evidence type="ECO:0000259" key="11">
    <source>
        <dbReference type="PROSITE" id="PS51194"/>
    </source>
</evidence>
<dbReference type="Pfam" id="PF00176">
    <property type="entry name" value="SNF2-rel_dom"/>
    <property type="match status" value="1"/>
</dbReference>
<feature type="compositionally biased region" description="Polar residues" evidence="9">
    <location>
        <begin position="1600"/>
        <end position="1610"/>
    </location>
</feature>
<dbReference type="PROSITE" id="PS51194">
    <property type="entry name" value="HELICASE_CTER"/>
    <property type="match status" value="1"/>
</dbReference>
<dbReference type="Proteomes" id="UP001652661">
    <property type="component" value="Chromosome 2R"/>
</dbReference>
<feature type="region of interest" description="Disordered" evidence="9">
    <location>
        <begin position="290"/>
        <end position="328"/>
    </location>
</feature>
<proteinExistence type="inferred from homology"/>
<dbReference type="Gene3D" id="1.20.120.850">
    <property type="entry name" value="SWI2/SNF2 ATPases, N-terminal domain"/>
    <property type="match status" value="1"/>
</dbReference>
<feature type="compositionally biased region" description="Basic and acidic residues" evidence="9">
    <location>
        <begin position="1443"/>
        <end position="1454"/>
    </location>
</feature>
<dbReference type="InterPro" id="IPR027417">
    <property type="entry name" value="P-loop_NTPase"/>
</dbReference>
<keyword evidence="12" id="KW-1185">Reference proteome</keyword>
<evidence type="ECO:0000256" key="9">
    <source>
        <dbReference type="SAM" id="MobiDB-lite"/>
    </source>
</evidence>
<reference evidence="12" key="1">
    <citation type="submission" date="2025-05" db="UniProtKB">
        <authorList>
            <consortium name="RefSeq"/>
        </authorList>
    </citation>
    <scope>NUCLEOTIDE SEQUENCE [LARGE SCALE GENOMIC DNA]</scope>
    <source>
        <strain evidence="12">14028-0561.14</strain>
    </source>
</reference>
<accession>A0ABM4GBL8</accession>
<feature type="compositionally biased region" description="Polar residues" evidence="9">
    <location>
        <begin position="1619"/>
        <end position="1628"/>
    </location>
</feature>
<feature type="region of interest" description="Disordered" evidence="9">
    <location>
        <begin position="361"/>
        <end position="380"/>
    </location>
</feature>
<dbReference type="Pfam" id="PF00271">
    <property type="entry name" value="Helicase_C"/>
    <property type="match status" value="1"/>
</dbReference>
<feature type="region of interest" description="Disordered" evidence="9">
    <location>
        <begin position="1179"/>
        <end position="1262"/>
    </location>
</feature>
<dbReference type="PROSITE" id="PS51192">
    <property type="entry name" value="HELICASE_ATP_BIND_1"/>
    <property type="match status" value="1"/>
</dbReference>
<evidence type="ECO:0000256" key="8">
    <source>
        <dbReference type="ARBA" id="ARBA00023242"/>
    </source>
</evidence>
<dbReference type="CDD" id="cd18069">
    <property type="entry name" value="DEXHc_ARIP4"/>
    <property type="match status" value="1"/>
</dbReference>
<feature type="compositionally biased region" description="Basic and acidic residues" evidence="9">
    <location>
        <begin position="1211"/>
        <end position="1230"/>
    </location>
</feature>
<feature type="region of interest" description="Disordered" evidence="9">
    <location>
        <begin position="159"/>
        <end position="181"/>
    </location>
</feature>
<dbReference type="InterPro" id="IPR001650">
    <property type="entry name" value="Helicase_C-like"/>
</dbReference>
<dbReference type="SMART" id="SM00487">
    <property type="entry name" value="DEXDc"/>
    <property type="match status" value="1"/>
</dbReference>
<evidence type="ECO:0000256" key="5">
    <source>
        <dbReference type="ARBA" id="ARBA00022806"/>
    </source>
</evidence>
<keyword evidence="5 13" id="KW-0347">Helicase</keyword>
<dbReference type="GO" id="GO:0004386">
    <property type="term" value="F:helicase activity"/>
    <property type="evidence" value="ECO:0007669"/>
    <property type="project" value="UniProtKB-KW"/>
</dbReference>
<organism evidence="12 13">
    <name type="scientific">Drosophila kikkawai</name>
    <name type="common">Fruit fly</name>
    <dbReference type="NCBI Taxonomy" id="30033"/>
    <lineage>
        <taxon>Eukaryota</taxon>
        <taxon>Metazoa</taxon>
        <taxon>Ecdysozoa</taxon>
        <taxon>Arthropoda</taxon>
        <taxon>Hexapoda</taxon>
        <taxon>Insecta</taxon>
        <taxon>Pterygota</taxon>
        <taxon>Neoptera</taxon>
        <taxon>Endopterygota</taxon>
        <taxon>Diptera</taxon>
        <taxon>Brachycera</taxon>
        <taxon>Muscomorpha</taxon>
        <taxon>Ephydroidea</taxon>
        <taxon>Drosophilidae</taxon>
        <taxon>Drosophila</taxon>
        <taxon>Sophophora</taxon>
    </lineage>
</organism>
<feature type="region of interest" description="Disordered" evidence="9">
    <location>
        <begin position="929"/>
        <end position="948"/>
    </location>
</feature>
<feature type="compositionally biased region" description="Low complexity" evidence="9">
    <location>
        <begin position="1547"/>
        <end position="1581"/>
    </location>
</feature>
<feature type="compositionally biased region" description="Acidic residues" evidence="9">
    <location>
        <begin position="304"/>
        <end position="315"/>
    </location>
</feature>
<sequence length="1738" mass="194057">MSPYSGERWGGSARGQARLQSHISGPVTRSVCTCIYCPAYTIGDDPSIPGTEATLCAFPALVDSSRANMEESPNPNNYGVNQRLQKPEGWLPNMGEYHPSLLFPEDPRRYFHNPPPQLPPPPAEPIDEGVAHIPAKLPEYSTEINNPVEPDRVTAVTVTDQPPPLQLPQPLPPPPPPPVADVAPKNTVPYGHKRKNSVADEQAAASKKISLAAAAAEAEKKNSHLRKNIRDVMNENNLDTTTLAAQREESERLARVAGQQKSMREIQKQVVHKQIFRILQLDESEGIESCSVSNHAEHHPPVDFPEDEIASDTFDESNSSSLSGGSIGDAIHKEASVEQPSEVVTIDDSSDDDDCILLSEEEMEEDDEDLNESDDATNSGMHVKDLYNVPDENGQVVVNMAHPEGEETLYLAPQIAKVIKPHQIGGVRFLYDNIIESTRRYNKSSGFGCILAHSMGLGKTLQVVSFCDIFLRHTSARTVLCVMPINTLQNWLSEFNMWIPRYSADGNVRARNFDIYVLNDQQKTLTARAKVILNWVHEGGVLLIGYELFRLLALKLVKTRKRKGSVIRPDGMDSSSDLMNLVFEALVKPGPDLVICDEGHRIKNSHAGISLALKQIRTRRRIVLTGYPLQNNLLEYWCMVDFVRPNYLGTRTEFCNMFERPIQNGQCVDSTPDDIKLMRYRAHVLHSLLLGFVQRRSHTVLQSTLPQKYEYVILVRMTPFQRKLYDTFMTDVVRTKAFPNPLKAFAVCCKIWNHPDVLYNFLKKCETDLDLEIDEDLSKSVIPSTPATPAVVEPLHHDSIASPLAEKRNNGTSEPLNSVNNIETLPKAENQTLFSMPTSSDLNAKYLNKSPSFYEEKPEPLGYGAFGGEGKNNYWMDSSILPKPGCVEVIKQTDTNMSSNFESITTSSEIVDLDTNEIKTVETTIQSSPCTNNQVDSECNSNRPSEWSSPGIKNAAGIAAAEPFKKLLKSKRNDEFSCSWAVELMRNYVSGLISNSPKMEIFFCILKESMQLGDRILLFSQSLLTLNLLEGYLKTSYVPGSNLLWTKNTSYFRLDGSTSSQERERLVNEFNSNSNVKLFLISTRAGSLGINLTGANRVIIFDASWNPCHDTQAVYRIYRYGQTKPCFVYRIVMDRCLEKKIYDRQIKKQGMSDRIVDECNPEAHLSMKDITNLCHDYDSDEEVVEESSKSPSKPSSPTMEATKLSPDAADESSKAAEESKKSPQSEDEQTKPSADVQGEPMDVDETKAQNGTGLGVPVKKEKDEEVLTPKVHADSIINTILELHKHCVTKEPFLHESLLVDQKDRKLSQAEKRQAHRSYELEKKAAVNQRFTYTPAKMHYKIVNNDGTVITKPMTPQMKTHTSASTGGGRTTRWIPADVWQRQGMTAQEMTLPLDVVIPTNSADKANIILKAGQRVMVLKSAKGIYMQLDSGKIIAIRTTAKTEAEKPNNKDDVIDITSDCDTDTAKPQTPEQDVKDLTADEEPQHIAKNKEGIAPATAANRPEMSAGEKRKPTESMQQQQAHFKPQTQPNNTSNPHQMPCDLNYAQPSQHQQQQQTQSPQQPQQQQPSQTHPQQSQQQQQPLPPAYKHPNHLPPAVSEGYNNASSSIQPNVPLPPHPSETTDSSYFQTVPKPNPFHQPSYPPQYYDYYDNKHKAAPPASSYHLNNYTSYGNLNFAPYHSNLHPPAGYIGAPSSYANSNVFPRQHWSSAVNAPASGEPIRQPSYIGSSTYPINEWSSQ</sequence>
<dbReference type="RefSeq" id="XP_070140111.1">
    <property type="nucleotide sequence ID" value="XM_070284010.1"/>
</dbReference>
<evidence type="ECO:0000256" key="1">
    <source>
        <dbReference type="ARBA" id="ARBA00004123"/>
    </source>
</evidence>
<keyword evidence="4" id="KW-0378">Hydrolase</keyword>
<keyword evidence="8" id="KW-0539">Nucleus</keyword>
<dbReference type="InterPro" id="IPR044573">
    <property type="entry name" value="ARIP4_DEXHc"/>
</dbReference>
<dbReference type="GeneID" id="108072169"/>
<feature type="domain" description="Helicase C-terminal" evidence="11">
    <location>
        <begin position="998"/>
        <end position="1171"/>
    </location>
</feature>
<protein>
    <submittedName>
        <fullName evidence="13">Helicase ARIP4 isoform X1</fullName>
    </submittedName>
</protein>
<keyword evidence="7" id="KW-0238">DNA-binding</keyword>
<dbReference type="PANTHER" id="PTHR45797:SF1">
    <property type="entry name" value="HELICASE ARIP4"/>
    <property type="match status" value="1"/>
</dbReference>
<evidence type="ECO:0000256" key="6">
    <source>
        <dbReference type="ARBA" id="ARBA00022840"/>
    </source>
</evidence>
<feature type="compositionally biased region" description="Polar residues" evidence="9">
    <location>
        <begin position="1515"/>
        <end position="1537"/>
    </location>
</feature>
<evidence type="ECO:0000256" key="7">
    <source>
        <dbReference type="ARBA" id="ARBA00023125"/>
    </source>
</evidence>
<feature type="compositionally biased region" description="Basic and acidic residues" evidence="9">
    <location>
        <begin position="1473"/>
        <end position="1492"/>
    </location>
</feature>
<evidence type="ECO:0000256" key="4">
    <source>
        <dbReference type="ARBA" id="ARBA00022801"/>
    </source>
</evidence>
<evidence type="ECO:0000256" key="3">
    <source>
        <dbReference type="ARBA" id="ARBA00022741"/>
    </source>
</evidence>
<dbReference type="InterPro" id="IPR014001">
    <property type="entry name" value="Helicase_ATP-bd"/>
</dbReference>
<name>A0ABM4GBL8_DROKI</name>
<feature type="compositionally biased region" description="Acidic residues" evidence="9">
    <location>
        <begin position="361"/>
        <end position="375"/>
    </location>
</feature>
<comment type="subcellular location">
    <subcellularLocation>
        <location evidence="1">Nucleus</location>
    </subcellularLocation>
</comment>
<evidence type="ECO:0000259" key="10">
    <source>
        <dbReference type="PROSITE" id="PS51192"/>
    </source>
</evidence>
<keyword evidence="3" id="KW-0547">Nucleotide-binding</keyword>
<feature type="region of interest" description="Disordered" evidence="9">
    <location>
        <begin position="1351"/>
        <end position="1372"/>
    </location>
</feature>
<dbReference type="InterPro" id="IPR049730">
    <property type="entry name" value="SNF2/RAD54-like_C"/>
</dbReference>
<evidence type="ECO:0000313" key="12">
    <source>
        <dbReference type="Proteomes" id="UP001652661"/>
    </source>
</evidence>
<dbReference type="CDD" id="cd18793">
    <property type="entry name" value="SF2_C_SNF"/>
    <property type="match status" value="1"/>
</dbReference>
<dbReference type="SUPFAM" id="SSF52540">
    <property type="entry name" value="P-loop containing nucleoside triphosphate hydrolases"/>
    <property type="match status" value="2"/>
</dbReference>
<dbReference type="PANTHER" id="PTHR45797">
    <property type="entry name" value="RAD54-LIKE"/>
    <property type="match status" value="1"/>
</dbReference>
<feature type="compositionally biased region" description="Pro residues" evidence="9">
    <location>
        <begin position="1632"/>
        <end position="1642"/>
    </location>
</feature>
<evidence type="ECO:0000256" key="2">
    <source>
        <dbReference type="ARBA" id="ARBA00007025"/>
    </source>
</evidence>